<protein>
    <submittedName>
        <fullName evidence="1">Uncharacterized protein</fullName>
    </submittedName>
</protein>
<gene>
    <name evidence="1" type="ORF">M9H77_07349</name>
</gene>
<dbReference type="Proteomes" id="UP001060085">
    <property type="component" value="Linkage Group LG02"/>
</dbReference>
<organism evidence="1 2">
    <name type="scientific">Catharanthus roseus</name>
    <name type="common">Madagascar periwinkle</name>
    <name type="synonym">Vinca rosea</name>
    <dbReference type="NCBI Taxonomy" id="4058"/>
    <lineage>
        <taxon>Eukaryota</taxon>
        <taxon>Viridiplantae</taxon>
        <taxon>Streptophyta</taxon>
        <taxon>Embryophyta</taxon>
        <taxon>Tracheophyta</taxon>
        <taxon>Spermatophyta</taxon>
        <taxon>Magnoliopsida</taxon>
        <taxon>eudicotyledons</taxon>
        <taxon>Gunneridae</taxon>
        <taxon>Pentapetalae</taxon>
        <taxon>asterids</taxon>
        <taxon>lamiids</taxon>
        <taxon>Gentianales</taxon>
        <taxon>Apocynaceae</taxon>
        <taxon>Rauvolfioideae</taxon>
        <taxon>Vinceae</taxon>
        <taxon>Catharanthinae</taxon>
        <taxon>Catharanthus</taxon>
    </lineage>
</organism>
<sequence length="170" mass="18621">MNTDHLLPVYPLQQSTMFEVVTNATASFAPSTSTSTHEQLEIVQDPILISSDLTDTSSSHQATTIKSPILARPDPPFLSSVDPDNFVEVPLSASSTDKSDLPVSVPYHYHSMVTRSQVSIYKPNPKYALLDTSSNIPRIPKSIKSALRHDGWKCAAEKEMQALITIRLGA</sequence>
<accession>A0ACC0BUP3</accession>
<evidence type="ECO:0000313" key="2">
    <source>
        <dbReference type="Proteomes" id="UP001060085"/>
    </source>
</evidence>
<proteinExistence type="predicted"/>
<reference evidence="2" key="1">
    <citation type="journal article" date="2023" name="Nat. Plants">
        <title>Single-cell RNA sequencing provides a high-resolution roadmap for understanding the multicellular compartmentation of specialized metabolism.</title>
        <authorList>
            <person name="Sun S."/>
            <person name="Shen X."/>
            <person name="Li Y."/>
            <person name="Li Y."/>
            <person name="Wang S."/>
            <person name="Li R."/>
            <person name="Zhang H."/>
            <person name="Shen G."/>
            <person name="Guo B."/>
            <person name="Wei J."/>
            <person name="Xu J."/>
            <person name="St-Pierre B."/>
            <person name="Chen S."/>
            <person name="Sun C."/>
        </authorList>
    </citation>
    <scope>NUCLEOTIDE SEQUENCE [LARGE SCALE GENOMIC DNA]</scope>
</reference>
<comment type="caution">
    <text evidence="1">The sequence shown here is derived from an EMBL/GenBank/DDBJ whole genome shotgun (WGS) entry which is preliminary data.</text>
</comment>
<dbReference type="EMBL" id="CM044702">
    <property type="protein sequence ID" value="KAI5676399.1"/>
    <property type="molecule type" value="Genomic_DNA"/>
</dbReference>
<name>A0ACC0BUP3_CATRO</name>
<keyword evidence="2" id="KW-1185">Reference proteome</keyword>
<evidence type="ECO:0000313" key="1">
    <source>
        <dbReference type="EMBL" id="KAI5676399.1"/>
    </source>
</evidence>